<evidence type="ECO:0000313" key="1">
    <source>
        <dbReference type="EMBL" id="PHT52727.1"/>
    </source>
</evidence>
<proteinExistence type="predicted"/>
<sequence length="136" mass="15113">MDLDPKNRSSPTTKTSIAVPPVLESKELPSHLRYAFLGSGNTLQVIVAADLSELHVETLISVLKKYKRAVDWTINDIIGIPPGICGKLGMKEQRLLVRHCLCKSRQRTRQGLCKCRQRTRQGLCYGLSSLNLNAIA</sequence>
<dbReference type="EMBL" id="MLFT02000003">
    <property type="protein sequence ID" value="PHT52727.1"/>
    <property type="molecule type" value="Genomic_DNA"/>
</dbReference>
<evidence type="ECO:0000313" key="2">
    <source>
        <dbReference type="Proteomes" id="UP000224567"/>
    </source>
</evidence>
<dbReference type="OrthoDB" id="1929490at2759"/>
<dbReference type="Proteomes" id="UP000224567">
    <property type="component" value="Unassembled WGS sequence"/>
</dbReference>
<accession>A0A2G2X5H9</accession>
<reference evidence="1 2" key="1">
    <citation type="journal article" date="2017" name="Genome Biol.">
        <title>New reference genome sequences of hot pepper reveal the massive evolution of plant disease-resistance genes by retroduplication.</title>
        <authorList>
            <person name="Kim S."/>
            <person name="Park J."/>
            <person name="Yeom S.I."/>
            <person name="Kim Y.M."/>
            <person name="Seo E."/>
            <person name="Kim K.T."/>
            <person name="Kim M.S."/>
            <person name="Lee J.M."/>
            <person name="Cheong K."/>
            <person name="Shin H.S."/>
            <person name="Kim S.B."/>
            <person name="Han K."/>
            <person name="Lee J."/>
            <person name="Park M."/>
            <person name="Lee H.A."/>
            <person name="Lee H.Y."/>
            <person name="Lee Y."/>
            <person name="Oh S."/>
            <person name="Lee J.H."/>
            <person name="Choi E."/>
            <person name="Choi E."/>
            <person name="Lee S.E."/>
            <person name="Jeon J."/>
            <person name="Kim H."/>
            <person name="Choi G."/>
            <person name="Song H."/>
            <person name="Lee J."/>
            <person name="Lee S.C."/>
            <person name="Kwon J.K."/>
            <person name="Lee H.Y."/>
            <person name="Koo N."/>
            <person name="Hong Y."/>
            <person name="Kim R.W."/>
            <person name="Kang W.H."/>
            <person name="Huh J.H."/>
            <person name="Kang B.C."/>
            <person name="Yang T.J."/>
            <person name="Lee Y.H."/>
            <person name="Bennetzen J.L."/>
            <person name="Choi D."/>
        </authorList>
    </citation>
    <scope>NUCLEOTIDE SEQUENCE [LARGE SCALE GENOMIC DNA]</scope>
    <source>
        <strain evidence="2">cv. PBC81</strain>
    </source>
</reference>
<comment type="caution">
    <text evidence="1">The sequence shown here is derived from an EMBL/GenBank/DDBJ whole genome shotgun (WGS) entry which is preliminary data.</text>
</comment>
<protein>
    <submittedName>
        <fullName evidence="1">Uncharacterized protein</fullName>
    </submittedName>
</protein>
<reference evidence="2" key="2">
    <citation type="journal article" date="2017" name="J. Anim. Genet.">
        <title>Multiple reference genome sequences of hot pepper reveal the massive evolution of plant disease resistance genes by retroduplication.</title>
        <authorList>
            <person name="Kim S."/>
            <person name="Park J."/>
            <person name="Yeom S.-I."/>
            <person name="Kim Y.-M."/>
            <person name="Seo E."/>
            <person name="Kim K.-T."/>
            <person name="Kim M.-S."/>
            <person name="Lee J.M."/>
            <person name="Cheong K."/>
            <person name="Shin H.-S."/>
            <person name="Kim S.-B."/>
            <person name="Han K."/>
            <person name="Lee J."/>
            <person name="Park M."/>
            <person name="Lee H.-A."/>
            <person name="Lee H.-Y."/>
            <person name="Lee Y."/>
            <person name="Oh S."/>
            <person name="Lee J.H."/>
            <person name="Choi E."/>
            <person name="Choi E."/>
            <person name="Lee S.E."/>
            <person name="Jeon J."/>
            <person name="Kim H."/>
            <person name="Choi G."/>
            <person name="Song H."/>
            <person name="Lee J."/>
            <person name="Lee S.-C."/>
            <person name="Kwon J.-K."/>
            <person name="Lee H.-Y."/>
            <person name="Koo N."/>
            <person name="Hong Y."/>
            <person name="Kim R.W."/>
            <person name="Kang W.-H."/>
            <person name="Huh J.H."/>
            <person name="Kang B.-C."/>
            <person name="Yang T.-J."/>
            <person name="Lee Y.-H."/>
            <person name="Bennetzen J.L."/>
            <person name="Choi D."/>
        </authorList>
    </citation>
    <scope>NUCLEOTIDE SEQUENCE [LARGE SCALE GENOMIC DNA]</scope>
    <source>
        <strain evidence="2">cv. PBC81</strain>
    </source>
</reference>
<dbReference type="AlphaFoldDB" id="A0A2G2X5H9"/>
<gene>
    <name evidence="1" type="ORF">CQW23_07189</name>
</gene>
<organism evidence="1 2">
    <name type="scientific">Capsicum baccatum</name>
    <name type="common">Peruvian pepper</name>
    <dbReference type="NCBI Taxonomy" id="33114"/>
    <lineage>
        <taxon>Eukaryota</taxon>
        <taxon>Viridiplantae</taxon>
        <taxon>Streptophyta</taxon>
        <taxon>Embryophyta</taxon>
        <taxon>Tracheophyta</taxon>
        <taxon>Spermatophyta</taxon>
        <taxon>Magnoliopsida</taxon>
        <taxon>eudicotyledons</taxon>
        <taxon>Gunneridae</taxon>
        <taxon>Pentapetalae</taxon>
        <taxon>asterids</taxon>
        <taxon>lamiids</taxon>
        <taxon>Solanales</taxon>
        <taxon>Solanaceae</taxon>
        <taxon>Solanoideae</taxon>
        <taxon>Capsiceae</taxon>
        <taxon>Capsicum</taxon>
    </lineage>
</organism>
<keyword evidence="2" id="KW-1185">Reference proteome</keyword>
<name>A0A2G2X5H9_CAPBA</name>